<evidence type="ECO:0000256" key="1">
    <source>
        <dbReference type="SAM" id="MobiDB-lite"/>
    </source>
</evidence>
<evidence type="ECO:0000313" key="2">
    <source>
        <dbReference type="EMBL" id="NHO65519.1"/>
    </source>
</evidence>
<reference evidence="2" key="1">
    <citation type="submission" date="2020-03" db="EMBL/GenBank/DDBJ databases">
        <authorList>
            <person name="Guo F."/>
        </authorList>
    </citation>
    <scope>NUCLEOTIDE SEQUENCE</scope>
    <source>
        <strain evidence="2">JCM 30134</strain>
    </source>
</reference>
<dbReference type="RefSeq" id="WP_167184551.1">
    <property type="nucleotide sequence ID" value="NZ_JAAONZ010000004.1"/>
</dbReference>
<name>A0A9E5JS34_9GAMM</name>
<feature type="region of interest" description="Disordered" evidence="1">
    <location>
        <begin position="330"/>
        <end position="356"/>
    </location>
</feature>
<dbReference type="AlphaFoldDB" id="A0A9E5JS34"/>
<proteinExistence type="predicted"/>
<comment type="caution">
    <text evidence="2">The sequence shown here is derived from an EMBL/GenBank/DDBJ whole genome shotgun (WGS) entry which is preliminary data.</text>
</comment>
<dbReference type="Proteomes" id="UP000787472">
    <property type="component" value="Unassembled WGS sequence"/>
</dbReference>
<protein>
    <submittedName>
        <fullName evidence="2">Uncharacterized protein</fullName>
    </submittedName>
</protein>
<evidence type="ECO:0000313" key="3">
    <source>
        <dbReference type="Proteomes" id="UP000787472"/>
    </source>
</evidence>
<dbReference type="EMBL" id="JAAONZ010000004">
    <property type="protein sequence ID" value="NHO65519.1"/>
    <property type="molecule type" value="Genomic_DNA"/>
</dbReference>
<organism evidence="2 3">
    <name type="scientific">Pseudomaricurvus hydrocarbonicus</name>
    <dbReference type="NCBI Taxonomy" id="1470433"/>
    <lineage>
        <taxon>Bacteria</taxon>
        <taxon>Pseudomonadati</taxon>
        <taxon>Pseudomonadota</taxon>
        <taxon>Gammaproteobacteria</taxon>
        <taxon>Cellvibrionales</taxon>
        <taxon>Cellvibrionaceae</taxon>
        <taxon>Pseudomaricurvus</taxon>
    </lineage>
</organism>
<sequence>MRPVVSVAVGRSVNGEGDWQNFERLSCCLSSQLNIKPRVLTIDPLSIDWHSPLAPDHFRSGCAPIEALAFARELIRSGAEGAVVIRGRDYLKSEYTSVARRQAMAIYGESIPLTEAYDQLAHQFMAIQGLSGNEFCQLRDALYDNYCRTYTAVENRTHDLPGARWLEPVTELFRGVDCANPVVDFDGAMLLTSVSLARDLGVGSGDCVEVCGVGLGLLSGGGPEMVPTIARYEHLQAAFASLDQQLEASLPSLFKRDDLLLELYTCYPVVPMAALLNSGLVSGVDDLLAFIQQTPVTQTGGMNLARGAWNNPALNGLITMHETLLQHGLRQDASASRPSGTRRHSQEATLRHASQAAGKEAAASQYGLVHGNGGLGNRQGVALLSPCRY</sequence>
<keyword evidence="3" id="KW-1185">Reference proteome</keyword>
<dbReference type="Gene3D" id="3.40.47.10">
    <property type="match status" value="1"/>
</dbReference>
<dbReference type="InterPro" id="IPR016039">
    <property type="entry name" value="Thiolase-like"/>
</dbReference>
<dbReference type="GO" id="GO:0016746">
    <property type="term" value="F:acyltransferase activity"/>
    <property type="evidence" value="ECO:0007669"/>
    <property type="project" value="InterPro"/>
</dbReference>
<accession>A0A9E5JS34</accession>
<gene>
    <name evidence="2" type="ORF">G8770_08210</name>
</gene>